<dbReference type="OrthoDB" id="5502956at2"/>
<reference evidence="1 2" key="1">
    <citation type="submission" date="2019-10" db="EMBL/GenBank/DDBJ databases">
        <title>A soil myxobacterium in the family Polyangiaceae.</title>
        <authorList>
            <person name="Li Y."/>
            <person name="Wang J."/>
        </authorList>
    </citation>
    <scope>NUCLEOTIDE SEQUENCE [LARGE SCALE GENOMIC DNA]</scope>
    <source>
        <strain evidence="1 2">DSM 14734</strain>
    </source>
</reference>
<proteinExistence type="predicted"/>
<dbReference type="EMBL" id="WJIE01000002">
    <property type="protein sequence ID" value="MRG91903.1"/>
    <property type="molecule type" value="Genomic_DNA"/>
</dbReference>
<comment type="caution">
    <text evidence="1">The sequence shown here is derived from an EMBL/GenBank/DDBJ whole genome shotgun (WGS) entry which is preliminary data.</text>
</comment>
<accession>A0A6N7PIJ4</accession>
<name>A0A6N7PIJ4_9BACT</name>
<dbReference type="AlphaFoldDB" id="A0A6N7PIJ4"/>
<evidence type="ECO:0000313" key="2">
    <source>
        <dbReference type="Proteomes" id="UP000440224"/>
    </source>
</evidence>
<sequence>MMAPSLPARIQAELCHTYGIPEAPPVEDFIQPIDEADEADEAGREVLFVREDEDGVSLALHLPRAALEPKSPPFDLLCQVVEGVSHFLYLAERARRELPATQLELELQAEVDKYVLLVHGPLAARRFDPARAARIRARLFEAVVYLHPPGTERGDRYRLANDLAARFAGRLEESFARRGHFDRMRRALRSFYAAGQSDKITLARAA</sequence>
<gene>
    <name evidence="1" type="ORF">GF068_08195</name>
</gene>
<protein>
    <submittedName>
        <fullName evidence="1">Uncharacterized protein</fullName>
    </submittedName>
</protein>
<organism evidence="1 2">
    <name type="scientific">Polyangium spumosum</name>
    <dbReference type="NCBI Taxonomy" id="889282"/>
    <lineage>
        <taxon>Bacteria</taxon>
        <taxon>Pseudomonadati</taxon>
        <taxon>Myxococcota</taxon>
        <taxon>Polyangia</taxon>
        <taxon>Polyangiales</taxon>
        <taxon>Polyangiaceae</taxon>
        <taxon>Polyangium</taxon>
    </lineage>
</organism>
<evidence type="ECO:0000313" key="1">
    <source>
        <dbReference type="EMBL" id="MRG91903.1"/>
    </source>
</evidence>
<dbReference type="Proteomes" id="UP000440224">
    <property type="component" value="Unassembled WGS sequence"/>
</dbReference>
<keyword evidence="2" id="KW-1185">Reference proteome</keyword>